<dbReference type="GO" id="GO:0006402">
    <property type="term" value="P:mRNA catabolic process"/>
    <property type="evidence" value="ECO:0007669"/>
    <property type="project" value="TreeGrafter"/>
</dbReference>
<proteinExistence type="predicted"/>
<dbReference type="OrthoDB" id="109270at2157"/>
<dbReference type="PANTHER" id="PTHR33988">
    <property type="entry name" value="ENDORIBONUCLEASE MAZF-RELATED"/>
    <property type="match status" value="1"/>
</dbReference>
<comment type="caution">
    <text evidence="1">The sequence shown here is derived from an EMBL/GenBank/DDBJ whole genome shotgun (WGS) entry which is preliminary data.</text>
</comment>
<dbReference type="Pfam" id="PF02452">
    <property type="entry name" value="PemK_toxin"/>
    <property type="match status" value="1"/>
</dbReference>
<gene>
    <name evidence="1" type="ORF">C475_01981</name>
</gene>
<dbReference type="AlphaFoldDB" id="M0D696"/>
<dbReference type="eggNOG" id="arCOG03943">
    <property type="taxonomic scope" value="Archaea"/>
</dbReference>
<dbReference type="Gene3D" id="2.30.30.110">
    <property type="match status" value="1"/>
</dbReference>
<protein>
    <submittedName>
        <fullName evidence="1">PemK family protein</fullName>
    </submittedName>
</protein>
<dbReference type="STRING" id="797114.C475_01981"/>
<dbReference type="SUPFAM" id="SSF50118">
    <property type="entry name" value="Cell growth inhibitor/plasmid maintenance toxic component"/>
    <property type="match status" value="1"/>
</dbReference>
<dbReference type="PIRSF" id="PIRSF033490">
    <property type="entry name" value="MazF"/>
    <property type="match status" value="1"/>
</dbReference>
<dbReference type="GO" id="GO:0004521">
    <property type="term" value="F:RNA endonuclease activity"/>
    <property type="evidence" value="ECO:0007669"/>
    <property type="project" value="TreeGrafter"/>
</dbReference>
<dbReference type="InterPro" id="IPR003477">
    <property type="entry name" value="PemK-like"/>
</dbReference>
<evidence type="ECO:0000313" key="2">
    <source>
        <dbReference type="Proteomes" id="UP000011626"/>
    </source>
</evidence>
<evidence type="ECO:0000313" key="1">
    <source>
        <dbReference type="EMBL" id="ELZ29679.1"/>
    </source>
</evidence>
<dbReference type="Proteomes" id="UP000011626">
    <property type="component" value="Unassembled WGS sequence"/>
</dbReference>
<dbReference type="RefSeq" id="WP_006882055.1">
    <property type="nucleotide sequence ID" value="NZ_AOIU01000005.1"/>
</dbReference>
<dbReference type="InterPro" id="IPR011067">
    <property type="entry name" value="Plasmid_toxin/cell-grow_inhib"/>
</dbReference>
<organism evidence="1 2">
    <name type="scientific">Halosimplex carlsbadense 2-9-1</name>
    <dbReference type="NCBI Taxonomy" id="797114"/>
    <lineage>
        <taxon>Archaea</taxon>
        <taxon>Methanobacteriati</taxon>
        <taxon>Methanobacteriota</taxon>
        <taxon>Stenosarchaea group</taxon>
        <taxon>Halobacteria</taxon>
        <taxon>Halobacteriales</taxon>
        <taxon>Haloarculaceae</taxon>
        <taxon>Halosimplex</taxon>
    </lineage>
</organism>
<keyword evidence="2" id="KW-1185">Reference proteome</keyword>
<dbReference type="EMBL" id="AOIU01000005">
    <property type="protein sequence ID" value="ELZ29679.1"/>
    <property type="molecule type" value="Genomic_DNA"/>
</dbReference>
<dbReference type="GO" id="GO:0016075">
    <property type="term" value="P:rRNA catabolic process"/>
    <property type="evidence" value="ECO:0007669"/>
    <property type="project" value="TreeGrafter"/>
</dbReference>
<sequence length="120" mass="13244">MAGRHLRRGDIAIVDLDPTRGSEQRGTRPCLVVQNDTGNENAPTTIVVPFTSSFGDQLYPFEVLVPAEECALREDSVVLCSQIRTVSIDERITDVIGSIPDDRLDEVDRALEYSLGLRTV</sequence>
<reference evidence="1 2" key="1">
    <citation type="journal article" date="2014" name="PLoS Genet.">
        <title>Phylogenetically driven sequencing of extremely halophilic archaea reveals strategies for static and dynamic osmo-response.</title>
        <authorList>
            <person name="Becker E.A."/>
            <person name="Seitzer P.M."/>
            <person name="Tritt A."/>
            <person name="Larsen D."/>
            <person name="Krusor M."/>
            <person name="Yao A.I."/>
            <person name="Wu D."/>
            <person name="Madern D."/>
            <person name="Eisen J.A."/>
            <person name="Darling A.E."/>
            <person name="Facciotti M.T."/>
        </authorList>
    </citation>
    <scope>NUCLEOTIDE SEQUENCE [LARGE SCALE GENOMIC DNA]</scope>
    <source>
        <strain evidence="1 2">2-9-1</strain>
    </source>
</reference>
<dbReference type="PATRIC" id="fig|797114.5.peg.396"/>
<name>M0D696_9EURY</name>
<accession>M0D696</accession>
<dbReference type="GO" id="GO:0003677">
    <property type="term" value="F:DNA binding"/>
    <property type="evidence" value="ECO:0007669"/>
    <property type="project" value="InterPro"/>
</dbReference>